<feature type="compositionally biased region" description="Basic and acidic residues" evidence="1">
    <location>
        <begin position="888"/>
        <end position="901"/>
    </location>
</feature>
<evidence type="ECO:0000313" key="3">
    <source>
        <dbReference type="Proteomes" id="UP000024376"/>
    </source>
</evidence>
<organism evidence="2 3">
    <name type="scientific">Hypocrea jecorina (strain ATCC 56765 / BCRC 32924 / NRRL 11460 / Rut C-30)</name>
    <name type="common">Trichoderma reesei</name>
    <dbReference type="NCBI Taxonomy" id="1344414"/>
    <lineage>
        <taxon>Eukaryota</taxon>
        <taxon>Fungi</taxon>
        <taxon>Dikarya</taxon>
        <taxon>Ascomycota</taxon>
        <taxon>Pezizomycotina</taxon>
        <taxon>Sordariomycetes</taxon>
        <taxon>Hypocreomycetidae</taxon>
        <taxon>Hypocreales</taxon>
        <taxon>Hypocreaceae</taxon>
        <taxon>Trichoderma</taxon>
    </lineage>
</organism>
<evidence type="ECO:0000313" key="2">
    <source>
        <dbReference type="EMBL" id="ETS00157.1"/>
    </source>
</evidence>
<reference evidence="3" key="1">
    <citation type="journal article" date="2013" name="Ind. Biotechnol.">
        <title>Comparative genomics analysis of Trichoderma reesei strains.</title>
        <authorList>
            <person name="Koike H."/>
            <person name="Aerts A."/>
            <person name="LaButti K."/>
            <person name="Grigoriev I.V."/>
            <person name="Baker S.E."/>
        </authorList>
    </citation>
    <scope>NUCLEOTIDE SEQUENCE [LARGE SCALE GENOMIC DNA]</scope>
    <source>
        <strain evidence="3">ATCC 56765 / BCRC 32924 / NRRL 11460 / Rut C-30</strain>
    </source>
</reference>
<evidence type="ECO:0000256" key="1">
    <source>
        <dbReference type="SAM" id="MobiDB-lite"/>
    </source>
</evidence>
<feature type="compositionally biased region" description="Polar residues" evidence="1">
    <location>
        <begin position="140"/>
        <end position="160"/>
    </location>
</feature>
<proteinExistence type="predicted"/>
<feature type="compositionally biased region" description="Polar residues" evidence="1">
    <location>
        <begin position="471"/>
        <end position="482"/>
    </location>
</feature>
<feature type="compositionally biased region" description="Basic and acidic residues" evidence="1">
    <location>
        <begin position="355"/>
        <end position="366"/>
    </location>
</feature>
<feature type="region of interest" description="Disordered" evidence="1">
    <location>
        <begin position="543"/>
        <end position="940"/>
    </location>
</feature>
<dbReference type="OrthoDB" id="3941926at2759"/>
<dbReference type="AlphaFoldDB" id="A0A024S7H1"/>
<feature type="compositionally biased region" description="Polar residues" evidence="1">
    <location>
        <begin position="871"/>
        <end position="880"/>
    </location>
</feature>
<sequence>MLCRTSPTRTDLGDGVLSKMMFDRAPGVAIPGCAERNRSVWIGVTHDARLQRMEIQAFLKFGLSGKFGQVEDVCPAASLNRDAFIVRFVAESSVSLALAFGGGLIPEKNIRLLIRPVHRSKWMKNLPYQQARPLPPVPVTHQQPTWMGKTSSSTTLSRGQTEARGPSRAPSPTHSPERGQPAVSSSPKSAEVLPQATVSGESVKQEGSVPNIEPTSASPDIDHSRQFLECIGTHDQAASREIESPSGPKHDGHPKPGHAFPRTTSPVETKQKKKKDVAARPKSALDDAVSQESNPCIITLLPGEGNGYGSSQKAQVTLPDSPLGSSPSSAKEIFKSEPSVVPHPGAGNGSPPSKSQERQGSEHVTPERTSSPHLNTQSRDIDVRGNKRSVKGNKIAKGSLNEAHAAAPKVAVDPPATVPKPSEIRTEPADVGSHMRASSIFTAEEIKERRQAWNRIPMPLDPRKSKKAVSNAGSSQTTTPRTSAPEETDKKENVTSCDRGRAHSDPLESSSKRHYGLGHSMEGCEGLDEDEVRCTVNDECSRLEQGSKNIKGTIGEDASDPALKSPASSSWASDLVEDTGIGPGMGPLSAANVAANQQGKAKTKWNKNKKFKKRPTPAPLNALQQDEDSQGRPPSALDINTISLKGKHGADHETPTPTTATSESIPRPASATEGLGEFSCEPLKDPKEQGTTSNRGQYHYDTLPRGRLDFRQNAGGSLKVSKKRKNKYPSINSKTFEPSTSGRSMPSPSKHATGSQMPTATDGAGASTTSSSTKAEASDASRKSRLNPLATSFESPRKGATAALGIEASPHYSRATSSREGPREKFVDKPQSPYEVNILQRSIMAHGSPTKGPQLRERLNRGFTVGDGHSEVSNKQQENNPPGRRRQGSGDRQRHERENKKPAKSSSASPRREEGKTQANFDAADWPALPASRVRSATLQ</sequence>
<feature type="compositionally biased region" description="Low complexity" evidence="1">
    <location>
        <begin position="405"/>
        <end position="421"/>
    </location>
</feature>
<feature type="compositionally biased region" description="Polar residues" evidence="1">
    <location>
        <begin position="367"/>
        <end position="378"/>
    </location>
</feature>
<feature type="compositionally biased region" description="Basic and acidic residues" evidence="1">
    <location>
        <begin position="487"/>
        <end position="506"/>
    </location>
</feature>
<name>A0A024S7H1_HYPJR</name>
<accession>A0A024S7H1</accession>
<feature type="compositionally biased region" description="Low complexity" evidence="1">
    <location>
        <begin position="759"/>
        <end position="775"/>
    </location>
</feature>
<feature type="compositionally biased region" description="Low complexity" evidence="1">
    <location>
        <begin position="655"/>
        <end position="664"/>
    </location>
</feature>
<protein>
    <submittedName>
        <fullName evidence="2">Uncharacterized protein</fullName>
    </submittedName>
</protein>
<dbReference type="Proteomes" id="UP000024376">
    <property type="component" value="Unassembled WGS sequence"/>
</dbReference>
<gene>
    <name evidence="2" type="ORF">M419DRAFT_36997</name>
</gene>
<feature type="compositionally biased region" description="Basic and acidic residues" evidence="1">
    <location>
        <begin position="276"/>
        <end position="285"/>
    </location>
</feature>
<dbReference type="KEGG" id="trr:M419DRAFT_36997"/>
<feature type="region of interest" description="Disordered" evidence="1">
    <location>
        <begin position="130"/>
        <end position="516"/>
    </location>
</feature>
<feature type="compositionally biased region" description="Basic and acidic residues" evidence="1">
    <location>
        <begin position="237"/>
        <end position="254"/>
    </location>
</feature>
<dbReference type="HOGENOM" id="CLU_312197_0_0_1"/>
<feature type="compositionally biased region" description="Low complexity" evidence="1">
    <location>
        <begin position="318"/>
        <end position="329"/>
    </location>
</feature>
<feature type="compositionally biased region" description="Polar residues" evidence="1">
    <location>
        <begin position="729"/>
        <end position="758"/>
    </location>
</feature>
<dbReference type="EMBL" id="KI911153">
    <property type="protein sequence ID" value="ETS00157.1"/>
    <property type="molecule type" value="Genomic_DNA"/>
</dbReference>
<feature type="compositionally biased region" description="Basic residues" evidence="1">
    <location>
        <begin position="601"/>
        <end position="615"/>
    </location>
</feature>